<dbReference type="EMBL" id="CAUEEQ010002605">
    <property type="protein sequence ID" value="CAJ0923169.1"/>
    <property type="molecule type" value="Genomic_DNA"/>
</dbReference>
<protein>
    <recommendedName>
        <fullName evidence="5">Beta/gamma crystallin 'Greek key' domain-containing protein</fullName>
    </recommendedName>
</protein>
<dbReference type="PANTHER" id="PTHR11818">
    <property type="entry name" value="BETA/GAMMA CRYSTALLIN"/>
    <property type="match status" value="1"/>
</dbReference>
<dbReference type="SUPFAM" id="SSF49695">
    <property type="entry name" value="gamma-Crystallin-like"/>
    <property type="match status" value="1"/>
</dbReference>
<evidence type="ECO:0000256" key="3">
    <source>
        <dbReference type="ARBA" id="ARBA00022613"/>
    </source>
</evidence>
<dbReference type="InterPro" id="IPR001064">
    <property type="entry name" value="Beta/gamma_crystallin"/>
</dbReference>
<evidence type="ECO:0000256" key="2">
    <source>
        <dbReference type="ARBA" id="ARBA00009646"/>
    </source>
</evidence>
<accession>A0ABN9KVD9</accession>
<dbReference type="SMART" id="SM00247">
    <property type="entry name" value="XTALbg"/>
    <property type="match status" value="1"/>
</dbReference>
<comment type="function">
    <text evidence="1">Crystallins are the dominant structural components of the vertebrate eye lens.</text>
</comment>
<evidence type="ECO:0000313" key="6">
    <source>
        <dbReference type="EMBL" id="CAJ0923169.1"/>
    </source>
</evidence>
<reference evidence="6" key="1">
    <citation type="submission" date="2023-07" db="EMBL/GenBank/DDBJ databases">
        <authorList>
            <person name="Stuckert A."/>
        </authorList>
    </citation>
    <scope>NUCLEOTIDE SEQUENCE</scope>
</reference>
<sequence>MGKIIFYEDRNFQGRSYECSSDNPDLQPHFNACNSVRVENGCWMLYERPNYMGHQYFLKRGEYPDYQQWQGVNDSIRSCRLISEGSEFRCIPHKPRNNLRKDKTRIRKRLSMINSIRTHNG</sequence>
<keyword evidence="7" id="KW-1185">Reference proteome</keyword>
<comment type="caution">
    <text evidence="6">The sequence shown here is derived from an EMBL/GenBank/DDBJ whole genome shotgun (WGS) entry which is preliminary data.</text>
</comment>
<dbReference type="Gene3D" id="2.60.20.10">
    <property type="entry name" value="Crystallins"/>
    <property type="match status" value="1"/>
</dbReference>
<feature type="domain" description="Beta/gamma crystallin 'Greek key'" evidence="5">
    <location>
        <begin position="41"/>
        <end position="83"/>
    </location>
</feature>
<evidence type="ECO:0000256" key="1">
    <source>
        <dbReference type="ARBA" id="ARBA00003689"/>
    </source>
</evidence>
<dbReference type="Proteomes" id="UP001176940">
    <property type="component" value="Unassembled WGS sequence"/>
</dbReference>
<name>A0ABN9KVD9_9NEOB</name>
<evidence type="ECO:0000259" key="5">
    <source>
        <dbReference type="PROSITE" id="PS50915"/>
    </source>
</evidence>
<keyword evidence="3" id="KW-0273">Eye lens protein</keyword>
<proteinExistence type="inferred from homology"/>
<dbReference type="InterPro" id="IPR011024">
    <property type="entry name" value="G_crystallin-like"/>
</dbReference>
<dbReference type="PRINTS" id="PR01367">
    <property type="entry name" value="BGCRYSTALLIN"/>
</dbReference>
<organism evidence="6 7">
    <name type="scientific">Ranitomeya imitator</name>
    <name type="common">mimic poison frog</name>
    <dbReference type="NCBI Taxonomy" id="111125"/>
    <lineage>
        <taxon>Eukaryota</taxon>
        <taxon>Metazoa</taxon>
        <taxon>Chordata</taxon>
        <taxon>Craniata</taxon>
        <taxon>Vertebrata</taxon>
        <taxon>Euteleostomi</taxon>
        <taxon>Amphibia</taxon>
        <taxon>Batrachia</taxon>
        <taxon>Anura</taxon>
        <taxon>Neobatrachia</taxon>
        <taxon>Hyloidea</taxon>
        <taxon>Dendrobatidae</taxon>
        <taxon>Dendrobatinae</taxon>
        <taxon>Ranitomeya</taxon>
    </lineage>
</organism>
<dbReference type="PROSITE" id="PS50915">
    <property type="entry name" value="CRYSTALLIN_BETA_GAMMA"/>
    <property type="match status" value="2"/>
</dbReference>
<feature type="domain" description="Beta/gamma crystallin 'Greek key'" evidence="5">
    <location>
        <begin position="2"/>
        <end position="40"/>
    </location>
</feature>
<keyword evidence="4" id="KW-0677">Repeat</keyword>
<evidence type="ECO:0000313" key="7">
    <source>
        <dbReference type="Proteomes" id="UP001176940"/>
    </source>
</evidence>
<evidence type="ECO:0000256" key="4">
    <source>
        <dbReference type="ARBA" id="ARBA00022737"/>
    </source>
</evidence>
<dbReference type="Pfam" id="PF00030">
    <property type="entry name" value="Crystall"/>
    <property type="match status" value="1"/>
</dbReference>
<gene>
    <name evidence="6" type="ORF">RIMI_LOCUS1941651</name>
</gene>
<dbReference type="PANTHER" id="PTHR11818:SF119">
    <property type="entry name" value="GAMMA-CRYSTALLIN D"/>
    <property type="match status" value="1"/>
</dbReference>
<dbReference type="InterPro" id="IPR050252">
    <property type="entry name" value="Beta/Gamma-Crystallin"/>
</dbReference>
<comment type="similarity">
    <text evidence="2">Belongs to the beta/gamma-crystallin family.</text>
</comment>